<protein>
    <submittedName>
        <fullName evidence="3">Uncharacterized protein</fullName>
    </submittedName>
</protein>
<feature type="coiled-coil region" evidence="1">
    <location>
        <begin position="286"/>
        <end position="349"/>
    </location>
</feature>
<sequence length="628" mass="68490">MDVDPKSDEEGCSFQSLSLTELASSQRTSFTDVFSETKETVARFASRASRRAQFRRVGFGSPASVVREREVWRPGRADACARMAQVFAVIGCLASRAQELDWLVGTGLNGTASRRKLERRVDLWREEQLLRREMETGDVSKSAAAAPVDASYVEAMKQDLRESFESLLEDKVQTLQLSLQQRLGDTGEELSQLLQVHAASMGERLRICEERIAALAFGALQAPSEAADSEPKEEQRRPGSTGSGASNAGGASLESRVARLERNVKGLAAFASTSDAQRMDDLAMTVKQAQLDSRRCTERIQQLEAHAHQASQPDSQLLQMIKDLEQRIREEMQELKQEVENKISSEEKMDRGILEEVHRDLLSPVAPSSKSLGLGGFDLDFPAKPQTPSTAEVASLHTKMQVMAEQQDDRALHLDQELKKLQQQLFEVQVGTATTATGGDSTAVGDNGSKAASALAGTLAKHEEELKNLSASVSALQASVGQVRPILVRPSQDEAGRRVEADSPGDATSLTLALQKAEEAQRRVASLQTEVSRLAEAVEALRAEAKLSDQDREQLRVPEGLDKETLQDVRDDLLGLDTKEEKPENEVPDVADVADAADAELVKPQASSGEKPALEKPTEPAAVRRPAR</sequence>
<feature type="coiled-coil region" evidence="1">
    <location>
        <begin position="452"/>
        <end position="479"/>
    </location>
</feature>
<evidence type="ECO:0000313" key="3">
    <source>
        <dbReference type="EMBL" id="CAK9025245.1"/>
    </source>
</evidence>
<feature type="compositionally biased region" description="Basic and acidic residues" evidence="2">
    <location>
        <begin position="547"/>
        <end position="585"/>
    </location>
</feature>
<organism evidence="3 4">
    <name type="scientific">Durusdinium trenchii</name>
    <dbReference type="NCBI Taxonomy" id="1381693"/>
    <lineage>
        <taxon>Eukaryota</taxon>
        <taxon>Sar</taxon>
        <taxon>Alveolata</taxon>
        <taxon>Dinophyceae</taxon>
        <taxon>Suessiales</taxon>
        <taxon>Symbiodiniaceae</taxon>
        <taxon>Durusdinium</taxon>
    </lineage>
</organism>
<feature type="coiled-coil region" evidence="1">
    <location>
        <begin position="510"/>
        <end position="544"/>
    </location>
</feature>
<feature type="region of interest" description="Disordered" evidence="2">
    <location>
        <begin position="547"/>
        <end position="591"/>
    </location>
</feature>
<comment type="caution">
    <text evidence="3">The sequence shown here is derived from an EMBL/GenBank/DDBJ whole genome shotgun (WGS) entry which is preliminary data.</text>
</comment>
<keyword evidence="1" id="KW-0175">Coiled coil</keyword>
<feature type="compositionally biased region" description="Low complexity" evidence="2">
    <location>
        <begin position="239"/>
        <end position="252"/>
    </location>
</feature>
<feature type="region of interest" description="Disordered" evidence="2">
    <location>
        <begin position="603"/>
        <end position="628"/>
    </location>
</feature>
<dbReference type="EMBL" id="CAXAMM010011113">
    <property type="protein sequence ID" value="CAK9025245.1"/>
    <property type="molecule type" value="Genomic_DNA"/>
</dbReference>
<feature type="region of interest" description="Disordered" evidence="2">
    <location>
        <begin position="223"/>
        <end position="252"/>
    </location>
</feature>
<dbReference type="Proteomes" id="UP001642464">
    <property type="component" value="Unassembled WGS sequence"/>
</dbReference>
<evidence type="ECO:0000256" key="2">
    <source>
        <dbReference type="SAM" id="MobiDB-lite"/>
    </source>
</evidence>
<keyword evidence="4" id="KW-1185">Reference proteome</keyword>
<evidence type="ECO:0000256" key="1">
    <source>
        <dbReference type="SAM" id="Coils"/>
    </source>
</evidence>
<gene>
    <name evidence="3" type="ORF">SCF082_LOCUS16994</name>
</gene>
<proteinExistence type="predicted"/>
<evidence type="ECO:0000313" key="4">
    <source>
        <dbReference type="Proteomes" id="UP001642464"/>
    </source>
</evidence>
<reference evidence="3 4" key="1">
    <citation type="submission" date="2024-02" db="EMBL/GenBank/DDBJ databases">
        <authorList>
            <person name="Chen Y."/>
            <person name="Shah S."/>
            <person name="Dougan E. K."/>
            <person name="Thang M."/>
            <person name="Chan C."/>
        </authorList>
    </citation>
    <scope>NUCLEOTIDE SEQUENCE [LARGE SCALE GENOMIC DNA]</scope>
</reference>
<accession>A0ABP0KEJ9</accession>
<name>A0ABP0KEJ9_9DINO</name>